<dbReference type="RefSeq" id="WP_283763721.1">
    <property type="nucleotide sequence ID" value="NZ_JAQPOK010000121.1"/>
</dbReference>
<keyword evidence="2" id="KW-1185">Reference proteome</keyword>
<evidence type="ECO:0000313" key="1">
    <source>
        <dbReference type="EMBL" id="MDJ1180420.1"/>
    </source>
</evidence>
<name>A0ABT7BMK7_9CYAN</name>
<reference evidence="1 2" key="1">
    <citation type="submission" date="2023-01" db="EMBL/GenBank/DDBJ databases">
        <title>Novel diversity within Roseofilum (Cyanobacteria; Desertifilaceae) from marine benthic mats with descriptions of four novel species.</title>
        <authorList>
            <person name="Wang Y."/>
            <person name="Berthold D.E."/>
            <person name="Hu J."/>
            <person name="Lefler F.W."/>
            <person name="Laughinghouse H.D. IV."/>
        </authorList>
    </citation>
    <scope>NUCLEOTIDE SEQUENCE [LARGE SCALE GENOMIC DNA]</scope>
    <source>
        <strain evidence="1 2">BLCC-M91</strain>
    </source>
</reference>
<protein>
    <submittedName>
        <fullName evidence="1">Uncharacterized protein</fullName>
    </submittedName>
</protein>
<organism evidence="1 2">
    <name type="scientific">Roseofilum halophilum BLCC-M91</name>
    <dbReference type="NCBI Taxonomy" id="3022259"/>
    <lineage>
        <taxon>Bacteria</taxon>
        <taxon>Bacillati</taxon>
        <taxon>Cyanobacteriota</taxon>
        <taxon>Cyanophyceae</taxon>
        <taxon>Desertifilales</taxon>
        <taxon>Desertifilaceae</taxon>
        <taxon>Roseofilum</taxon>
        <taxon>Roseofilum halophilum</taxon>
    </lineage>
</organism>
<proteinExistence type="predicted"/>
<dbReference type="Proteomes" id="UP001231370">
    <property type="component" value="Unassembled WGS sequence"/>
</dbReference>
<sequence>MATALNSEQLANLKRFQERLPKNAGAVKIYDLPNGGKAFLADVPARNIPGSFATYEKQIDSTGTTLFYTKTTYAPDGSIVHVKQKYP</sequence>
<gene>
    <name evidence="1" type="ORF">PJF56_16275</name>
</gene>
<evidence type="ECO:0000313" key="2">
    <source>
        <dbReference type="Proteomes" id="UP001231370"/>
    </source>
</evidence>
<accession>A0ABT7BMK7</accession>
<dbReference type="EMBL" id="JAQPOK010000121">
    <property type="protein sequence ID" value="MDJ1180420.1"/>
    <property type="molecule type" value="Genomic_DNA"/>
</dbReference>
<comment type="caution">
    <text evidence="1">The sequence shown here is derived from an EMBL/GenBank/DDBJ whole genome shotgun (WGS) entry which is preliminary data.</text>
</comment>